<dbReference type="PRINTS" id="PR00469">
    <property type="entry name" value="PNDRDTASEII"/>
</dbReference>
<evidence type="ECO:0000256" key="2">
    <source>
        <dbReference type="ARBA" id="ARBA00022630"/>
    </source>
</evidence>
<keyword evidence="3 5" id="KW-0560">Oxidoreductase</keyword>
<keyword evidence="2" id="KW-0285">Flavoprotein</keyword>
<evidence type="ECO:0000256" key="1">
    <source>
        <dbReference type="ARBA" id="ARBA00018719"/>
    </source>
</evidence>
<dbReference type="EMBL" id="FWFV01000012">
    <property type="protein sequence ID" value="SLN65887.1"/>
    <property type="molecule type" value="Genomic_DNA"/>
</dbReference>
<dbReference type="InterPro" id="IPR036188">
    <property type="entry name" value="FAD/NAD-bd_sf"/>
</dbReference>
<sequence length="316" mass="34089">MSERRTNETDVDVVVIGGGPAGLTAATYLARFRRRFIVFDSGASRASRIPVSHNLPGFPDGIPGNTLLSRMREQAMRYGSRIVSDTVHRLRRDPDGSFLAETSAGTVRSRMVLLATGCVDREPDLPDIPEATRNGFLRYCPICDAYEVTGQKVAIIGYGACSLREALLLRGYTDDLTLLTLGRPMEFSPQDRKGLRDAGVRVIDVPVRQFGLADGAIDSWHMEGGEKHSFDAVYSALGRDVRSELARAVGAEGDAEGALIVDDHQRTNVPGLYAAGDAVKGLAQVAVATGQAAIAATDINNQLFRDSVAENWPRAS</sequence>
<dbReference type="PANTHER" id="PTHR48105">
    <property type="entry name" value="THIOREDOXIN REDUCTASE 1-RELATED-RELATED"/>
    <property type="match status" value="1"/>
</dbReference>
<feature type="domain" description="FAD/NAD(P)-binding" evidence="4">
    <location>
        <begin position="12"/>
        <end position="292"/>
    </location>
</feature>
<evidence type="ECO:0000256" key="3">
    <source>
        <dbReference type="ARBA" id="ARBA00023002"/>
    </source>
</evidence>
<dbReference type="Pfam" id="PF07992">
    <property type="entry name" value="Pyr_redox_2"/>
    <property type="match status" value="1"/>
</dbReference>
<evidence type="ECO:0000313" key="6">
    <source>
        <dbReference type="Proteomes" id="UP000193870"/>
    </source>
</evidence>
<accession>A0A1Y5TK14</accession>
<dbReference type="OrthoDB" id="9786503at2"/>
<dbReference type="STRING" id="315423.SAMN04488020_11319"/>
<dbReference type="PRINTS" id="PR00368">
    <property type="entry name" value="FADPNR"/>
</dbReference>
<dbReference type="Gene3D" id="3.50.50.60">
    <property type="entry name" value="FAD/NAD(P)-binding domain"/>
    <property type="match status" value="2"/>
</dbReference>
<gene>
    <name evidence="5" type="primary">trxB_2</name>
    <name evidence="5" type="ORF">PAM7066_03303</name>
</gene>
<keyword evidence="6" id="KW-1185">Reference proteome</keyword>
<protein>
    <recommendedName>
        <fullName evidence="1">Thioredoxin reductase</fullName>
    </recommendedName>
</protein>
<organism evidence="5 6">
    <name type="scientific">Palleronia marisminoris</name>
    <dbReference type="NCBI Taxonomy" id="315423"/>
    <lineage>
        <taxon>Bacteria</taxon>
        <taxon>Pseudomonadati</taxon>
        <taxon>Pseudomonadota</taxon>
        <taxon>Alphaproteobacteria</taxon>
        <taxon>Rhodobacterales</taxon>
        <taxon>Roseobacteraceae</taxon>
        <taxon>Palleronia</taxon>
    </lineage>
</organism>
<dbReference type="RefSeq" id="WP_085855269.1">
    <property type="nucleotide sequence ID" value="NZ_FOPF01000013.1"/>
</dbReference>
<evidence type="ECO:0000259" key="4">
    <source>
        <dbReference type="Pfam" id="PF07992"/>
    </source>
</evidence>
<dbReference type="GO" id="GO:0016491">
    <property type="term" value="F:oxidoreductase activity"/>
    <property type="evidence" value="ECO:0007669"/>
    <property type="project" value="UniProtKB-KW"/>
</dbReference>
<proteinExistence type="predicted"/>
<dbReference type="InterPro" id="IPR023753">
    <property type="entry name" value="FAD/NAD-binding_dom"/>
</dbReference>
<dbReference type="InterPro" id="IPR050097">
    <property type="entry name" value="Ferredoxin-NADP_redctase_2"/>
</dbReference>
<reference evidence="5 6" key="1">
    <citation type="submission" date="2017-03" db="EMBL/GenBank/DDBJ databases">
        <authorList>
            <person name="Afonso C.L."/>
            <person name="Miller P.J."/>
            <person name="Scott M.A."/>
            <person name="Spackman E."/>
            <person name="Goraichik I."/>
            <person name="Dimitrov K.M."/>
            <person name="Suarez D.L."/>
            <person name="Swayne D.E."/>
        </authorList>
    </citation>
    <scope>NUCLEOTIDE SEQUENCE [LARGE SCALE GENOMIC DNA]</scope>
    <source>
        <strain evidence="5 6">CECT 7066</strain>
    </source>
</reference>
<evidence type="ECO:0000313" key="5">
    <source>
        <dbReference type="EMBL" id="SLN65887.1"/>
    </source>
</evidence>
<dbReference type="Proteomes" id="UP000193870">
    <property type="component" value="Unassembled WGS sequence"/>
</dbReference>
<dbReference type="AlphaFoldDB" id="A0A1Y5TK14"/>
<dbReference type="SUPFAM" id="SSF51905">
    <property type="entry name" value="FAD/NAD(P)-binding domain"/>
    <property type="match status" value="1"/>
</dbReference>
<name>A0A1Y5TK14_9RHOB</name>